<accession>A0A9D4HWE3</accession>
<dbReference type="EMBL" id="JAIWYP010000011">
    <property type="protein sequence ID" value="KAH3735324.1"/>
    <property type="molecule type" value="Genomic_DNA"/>
</dbReference>
<keyword evidence="2" id="KW-1185">Reference proteome</keyword>
<reference evidence="1" key="1">
    <citation type="journal article" date="2019" name="bioRxiv">
        <title>The Genome of the Zebra Mussel, Dreissena polymorpha: A Resource for Invasive Species Research.</title>
        <authorList>
            <person name="McCartney M.A."/>
            <person name="Auch B."/>
            <person name="Kono T."/>
            <person name="Mallez S."/>
            <person name="Zhang Y."/>
            <person name="Obille A."/>
            <person name="Becker A."/>
            <person name="Abrahante J.E."/>
            <person name="Garbe J."/>
            <person name="Badalamenti J.P."/>
            <person name="Herman A."/>
            <person name="Mangelson H."/>
            <person name="Liachko I."/>
            <person name="Sullivan S."/>
            <person name="Sone E.D."/>
            <person name="Koren S."/>
            <person name="Silverstein K.A.T."/>
            <person name="Beckman K.B."/>
            <person name="Gohl D.M."/>
        </authorList>
    </citation>
    <scope>NUCLEOTIDE SEQUENCE</scope>
    <source>
        <strain evidence="1">Duluth1</strain>
        <tissue evidence="1">Whole animal</tissue>
    </source>
</reference>
<protein>
    <submittedName>
        <fullName evidence="1">Uncharacterized protein</fullName>
    </submittedName>
</protein>
<sequence>MSIREVIWKIVTNLNRSTPPPHIQGTDSIHTSEDISLYARHHGKLTDEGKHKLLTWDWSPHAGLTSMCSHGQEHTIAPFSLHG</sequence>
<evidence type="ECO:0000313" key="2">
    <source>
        <dbReference type="Proteomes" id="UP000828390"/>
    </source>
</evidence>
<reference evidence="1" key="2">
    <citation type="submission" date="2020-11" db="EMBL/GenBank/DDBJ databases">
        <authorList>
            <person name="McCartney M.A."/>
            <person name="Auch B."/>
            <person name="Kono T."/>
            <person name="Mallez S."/>
            <person name="Becker A."/>
            <person name="Gohl D.M."/>
            <person name="Silverstein K.A.T."/>
            <person name="Koren S."/>
            <person name="Bechman K.B."/>
            <person name="Herman A."/>
            <person name="Abrahante J.E."/>
            <person name="Garbe J."/>
        </authorList>
    </citation>
    <scope>NUCLEOTIDE SEQUENCE</scope>
    <source>
        <strain evidence="1">Duluth1</strain>
        <tissue evidence="1">Whole animal</tissue>
    </source>
</reference>
<evidence type="ECO:0000313" key="1">
    <source>
        <dbReference type="EMBL" id="KAH3735324.1"/>
    </source>
</evidence>
<comment type="caution">
    <text evidence="1">The sequence shown here is derived from an EMBL/GenBank/DDBJ whole genome shotgun (WGS) entry which is preliminary data.</text>
</comment>
<name>A0A9D4HWE3_DREPO</name>
<organism evidence="1 2">
    <name type="scientific">Dreissena polymorpha</name>
    <name type="common">Zebra mussel</name>
    <name type="synonym">Mytilus polymorpha</name>
    <dbReference type="NCBI Taxonomy" id="45954"/>
    <lineage>
        <taxon>Eukaryota</taxon>
        <taxon>Metazoa</taxon>
        <taxon>Spiralia</taxon>
        <taxon>Lophotrochozoa</taxon>
        <taxon>Mollusca</taxon>
        <taxon>Bivalvia</taxon>
        <taxon>Autobranchia</taxon>
        <taxon>Heteroconchia</taxon>
        <taxon>Euheterodonta</taxon>
        <taxon>Imparidentia</taxon>
        <taxon>Neoheterodontei</taxon>
        <taxon>Myida</taxon>
        <taxon>Dreissenoidea</taxon>
        <taxon>Dreissenidae</taxon>
        <taxon>Dreissena</taxon>
    </lineage>
</organism>
<dbReference type="AlphaFoldDB" id="A0A9D4HWE3"/>
<proteinExistence type="predicted"/>
<gene>
    <name evidence="1" type="ORF">DPMN_041789</name>
</gene>
<dbReference type="Proteomes" id="UP000828390">
    <property type="component" value="Unassembled WGS sequence"/>
</dbReference>